<evidence type="ECO:0000313" key="8">
    <source>
        <dbReference type="Proteomes" id="UP000204221"/>
    </source>
</evidence>
<gene>
    <name evidence="7" type="primary">oxyR3</name>
    <name evidence="7" type="ORF">AHOG_05155</name>
</gene>
<evidence type="ECO:0000259" key="6">
    <source>
        <dbReference type="PROSITE" id="PS50931"/>
    </source>
</evidence>
<proteinExistence type="inferred from homology"/>
<dbReference type="PROSITE" id="PS50931">
    <property type="entry name" value="HTH_LYSR"/>
    <property type="match status" value="1"/>
</dbReference>
<dbReference type="GO" id="GO:0003677">
    <property type="term" value="F:DNA binding"/>
    <property type="evidence" value="ECO:0007669"/>
    <property type="project" value="UniProtKB-KW"/>
</dbReference>
<dbReference type="Pfam" id="PF00126">
    <property type="entry name" value="HTH_1"/>
    <property type="match status" value="1"/>
</dbReference>
<feature type="region of interest" description="Disordered" evidence="5">
    <location>
        <begin position="303"/>
        <end position="391"/>
    </location>
</feature>
<dbReference type="InterPro" id="IPR000847">
    <property type="entry name" value="LysR_HTH_N"/>
</dbReference>
<dbReference type="InterPro" id="IPR036388">
    <property type="entry name" value="WH-like_DNA-bd_sf"/>
</dbReference>
<protein>
    <submittedName>
        <fullName evidence="7">Hydrogen peroxide-inducible genes activator</fullName>
    </submittedName>
</protein>
<evidence type="ECO:0000256" key="2">
    <source>
        <dbReference type="ARBA" id="ARBA00023015"/>
    </source>
</evidence>
<dbReference type="InterPro" id="IPR036390">
    <property type="entry name" value="WH_DNA-bd_sf"/>
</dbReference>
<dbReference type="GO" id="GO:0003700">
    <property type="term" value="F:DNA-binding transcription factor activity"/>
    <property type="evidence" value="ECO:0007669"/>
    <property type="project" value="InterPro"/>
</dbReference>
<keyword evidence="8" id="KW-1185">Reference proteome</keyword>
<dbReference type="Proteomes" id="UP000204221">
    <property type="component" value="Chromosome"/>
</dbReference>
<dbReference type="Gene3D" id="3.40.190.10">
    <property type="entry name" value="Periplasmic binding protein-like II"/>
    <property type="match status" value="2"/>
</dbReference>
<dbReference type="KEGG" id="ahg:AHOG_05155"/>
<dbReference type="AlphaFoldDB" id="A0A221VYX0"/>
<keyword evidence="4" id="KW-0804">Transcription</keyword>
<feature type="compositionally biased region" description="Low complexity" evidence="5">
    <location>
        <begin position="320"/>
        <end position="367"/>
    </location>
</feature>
<dbReference type="PANTHER" id="PTHR30346:SF0">
    <property type="entry name" value="HCA OPERON TRANSCRIPTIONAL ACTIVATOR HCAR"/>
    <property type="match status" value="1"/>
</dbReference>
<evidence type="ECO:0000256" key="5">
    <source>
        <dbReference type="SAM" id="MobiDB-lite"/>
    </source>
</evidence>
<keyword evidence="3" id="KW-0238">DNA-binding</keyword>
<feature type="domain" description="HTH lysR-type" evidence="6">
    <location>
        <begin position="10"/>
        <end position="67"/>
    </location>
</feature>
<dbReference type="Pfam" id="PF03466">
    <property type="entry name" value="LysR_substrate"/>
    <property type="match status" value="1"/>
</dbReference>
<evidence type="ECO:0000313" key="7">
    <source>
        <dbReference type="EMBL" id="ASO18684.1"/>
    </source>
</evidence>
<sequence length="391" mass="41097">MGKGDAVNQIHLQEVECLLALAEELHFGNTAARLGCSQSRVSQLISGLEAHVGARLVERTSRRVSLTRFGAQFVDEIRPAYTALDTVFAHARDRARRGALCELRIGFHGSVYEEITLAFRRLRAQHEVTVMLSEIPLGSPFSDLLGGRLDAVVVELPVHEPALTVGFRFPPQDQLLAVAAAHPLAVRDEADVEDLAGLDVLYRSGDAPDYWRHARVPPATPAGRPIRSTTGIATIQEGLALVAGGEHAMLVCRPLAERSHREDVRYLPVHGLDEPSQLGLVWRTDGAGPQLATLARLLREEFGRDADSPARPGRRTHGDTAGAAGSAGRGAPAASGPTGSVGSVGPVGRAASTGPAAPAASAGPTEGRGPGGRRRTCAVAAPEGRSDSGSA</sequence>
<accession>A0A221VYX0</accession>
<reference evidence="7 8" key="1">
    <citation type="submission" date="2017-07" db="EMBL/GenBank/DDBJ databases">
        <title>Complete genome sequence of Actinoalloteichus hoggarensis DSM 45943, type strain of Actinoalloteichus hoggarensis.</title>
        <authorList>
            <person name="Ruckert C."/>
            <person name="Nouioui I."/>
            <person name="Willmese J."/>
            <person name="van Wezel G."/>
            <person name="Klenk H.-P."/>
            <person name="Kalinowski J."/>
            <person name="Zotchev S.B."/>
        </authorList>
    </citation>
    <scope>NUCLEOTIDE SEQUENCE [LARGE SCALE GENOMIC DNA]</scope>
    <source>
        <strain evidence="7 8">DSM 45943</strain>
    </source>
</reference>
<dbReference type="InterPro" id="IPR005119">
    <property type="entry name" value="LysR_subst-bd"/>
</dbReference>
<dbReference type="EMBL" id="CP022521">
    <property type="protein sequence ID" value="ASO18684.1"/>
    <property type="molecule type" value="Genomic_DNA"/>
</dbReference>
<keyword evidence="2" id="KW-0805">Transcription regulation</keyword>
<dbReference type="SUPFAM" id="SSF53850">
    <property type="entry name" value="Periplasmic binding protein-like II"/>
    <property type="match status" value="1"/>
</dbReference>
<comment type="similarity">
    <text evidence="1">Belongs to the LysR transcriptional regulatory family.</text>
</comment>
<dbReference type="PANTHER" id="PTHR30346">
    <property type="entry name" value="TRANSCRIPTIONAL DUAL REGULATOR HCAR-RELATED"/>
    <property type="match status" value="1"/>
</dbReference>
<dbReference type="GO" id="GO:0032993">
    <property type="term" value="C:protein-DNA complex"/>
    <property type="evidence" value="ECO:0007669"/>
    <property type="project" value="TreeGrafter"/>
</dbReference>
<evidence type="ECO:0000256" key="4">
    <source>
        <dbReference type="ARBA" id="ARBA00023163"/>
    </source>
</evidence>
<dbReference type="SUPFAM" id="SSF46785">
    <property type="entry name" value="Winged helix' DNA-binding domain"/>
    <property type="match status" value="1"/>
</dbReference>
<evidence type="ECO:0000256" key="3">
    <source>
        <dbReference type="ARBA" id="ARBA00023125"/>
    </source>
</evidence>
<organism evidence="7 8">
    <name type="scientific">Actinoalloteichus hoggarensis</name>
    <dbReference type="NCBI Taxonomy" id="1470176"/>
    <lineage>
        <taxon>Bacteria</taxon>
        <taxon>Bacillati</taxon>
        <taxon>Actinomycetota</taxon>
        <taxon>Actinomycetes</taxon>
        <taxon>Pseudonocardiales</taxon>
        <taxon>Pseudonocardiaceae</taxon>
        <taxon>Actinoalloteichus</taxon>
    </lineage>
</organism>
<name>A0A221VYX0_9PSEU</name>
<dbReference type="Gene3D" id="1.10.10.10">
    <property type="entry name" value="Winged helix-like DNA-binding domain superfamily/Winged helix DNA-binding domain"/>
    <property type="match status" value="1"/>
</dbReference>
<evidence type="ECO:0000256" key="1">
    <source>
        <dbReference type="ARBA" id="ARBA00009437"/>
    </source>
</evidence>